<dbReference type="NCBIfam" id="TIGR03499">
    <property type="entry name" value="FlhF"/>
    <property type="match status" value="1"/>
</dbReference>
<evidence type="ECO:0000256" key="13">
    <source>
        <dbReference type="NCBIfam" id="TIGR03499"/>
    </source>
</evidence>
<feature type="domain" description="AAA+ ATPase" evidence="15">
    <location>
        <begin position="175"/>
        <end position="347"/>
    </location>
</feature>
<keyword evidence="6" id="KW-0547">Nucleotide-binding</keyword>
<dbReference type="CDD" id="cd17873">
    <property type="entry name" value="FlhF"/>
    <property type="match status" value="1"/>
</dbReference>
<dbReference type="GO" id="GO:0006614">
    <property type="term" value="P:SRP-dependent cotranslational protein targeting to membrane"/>
    <property type="evidence" value="ECO:0007669"/>
    <property type="project" value="UniProtKB-UniRule"/>
</dbReference>
<evidence type="ECO:0000259" key="16">
    <source>
        <dbReference type="SMART" id="SM00962"/>
    </source>
</evidence>
<organism evidence="17 18">
    <name type="scientific">Billgrantia gudaonensis</name>
    <dbReference type="NCBI Taxonomy" id="376427"/>
    <lineage>
        <taxon>Bacteria</taxon>
        <taxon>Pseudomonadati</taxon>
        <taxon>Pseudomonadota</taxon>
        <taxon>Gammaproteobacteria</taxon>
        <taxon>Oceanospirillales</taxon>
        <taxon>Halomonadaceae</taxon>
        <taxon>Billgrantia</taxon>
    </lineage>
</organism>
<dbReference type="InterPro" id="IPR020006">
    <property type="entry name" value="FlhF"/>
</dbReference>
<dbReference type="SUPFAM" id="SSF52540">
    <property type="entry name" value="P-loop containing nucleoside triphosphate hydrolases"/>
    <property type="match status" value="1"/>
</dbReference>
<evidence type="ECO:0000256" key="12">
    <source>
        <dbReference type="ARBA" id="ARBA00025337"/>
    </source>
</evidence>
<evidence type="ECO:0000256" key="2">
    <source>
        <dbReference type="ARBA" id="ARBA00008531"/>
    </source>
</evidence>
<keyword evidence="17" id="KW-0282">Flagellum</keyword>
<feature type="compositionally biased region" description="Low complexity" evidence="14">
    <location>
        <begin position="58"/>
        <end position="79"/>
    </location>
</feature>
<evidence type="ECO:0000256" key="9">
    <source>
        <dbReference type="ARBA" id="ARBA00023134"/>
    </source>
</evidence>
<dbReference type="GO" id="GO:0005525">
    <property type="term" value="F:GTP binding"/>
    <property type="evidence" value="ECO:0007669"/>
    <property type="project" value="UniProtKB-UniRule"/>
</dbReference>
<evidence type="ECO:0000256" key="3">
    <source>
        <dbReference type="ARBA" id="ARBA00014919"/>
    </source>
</evidence>
<sequence length="737" mass="80156">MSVMRFTGANSRDAMRQVREALGDEALILANRRTDSGVEILAMAESAAPGGSGESATPVSPAPREASASSPASSTSADSAFAAMSEKLLEEMRDMRALLARDQPGRETPAGLDGQVRELLLGVGFGTALADEIVAALPDELVGTDIRDDRAMAWVKRQLVQRLAGLDDEARFLDRTGVVALIGPTGVGKTTTTAKLAARYVMRHGTRPVALVTTDSFRIGAHEQLRIYARLLDVPMFALTADQPVNDLLGRMQGKSWVIIDTVGMSQRDHRIIEQVGHLRGGTTPVRLVLLLNAASQPETLEEVVQRYRQAAQAAGAELNDCVITKHDEAGRLAPALDVVMRHGLRLLFVSHGQRVPEDMSLAEPPKLIDEAFAQHREAASSGADSVPHQASAGRTPTLMGQGRRLAGTLQALRQRLDGFDELERVWDLLGLPAVVQQQRLDELLADYPGPERALGMLWSERRRVSGASWAMPDIALNADGDWLALPLLQHRQVAGQQPRLAEAEGRLGASVHLMAGLPDAVACQWLESRSQSWVSQVRGSQRVEHAGERDPLKSLAALAEPLDEAHCRFRGMASRLKLATLAVNAMPRPSRRGDEGLAVQAWFAEVRDAESGRLVARRYWLTPARLGRQPVPLLLHQLQGDGLALLTRRAWQRIEPQELGELRPDVRLLLASGTAAVATHLDLADDEAAMDLRAELLGLAGGRRRRRDVALMEALVELFLVRDAIRHLGLGEREAG</sequence>
<proteinExistence type="inferred from homology"/>
<dbReference type="STRING" id="376427.SAMN04487954_12017"/>
<dbReference type="SMART" id="SM00962">
    <property type="entry name" value="SRP54"/>
    <property type="match status" value="1"/>
</dbReference>
<dbReference type="GO" id="GO:0005047">
    <property type="term" value="F:signal recognition particle binding"/>
    <property type="evidence" value="ECO:0007669"/>
    <property type="project" value="TreeGrafter"/>
</dbReference>
<dbReference type="GO" id="GO:0003924">
    <property type="term" value="F:GTPase activity"/>
    <property type="evidence" value="ECO:0007669"/>
    <property type="project" value="UniProtKB-UniRule"/>
</dbReference>
<keyword evidence="17" id="KW-0969">Cilium</keyword>
<dbReference type="PANTHER" id="PTHR43134:SF3">
    <property type="entry name" value="FLAGELLAR BIOSYNTHESIS PROTEIN FLHF"/>
    <property type="match status" value="1"/>
</dbReference>
<dbReference type="RefSeq" id="WP_176761558.1">
    <property type="nucleotide sequence ID" value="NZ_FNES01000020.1"/>
</dbReference>
<dbReference type="Pfam" id="PF00448">
    <property type="entry name" value="SRP54"/>
    <property type="match status" value="1"/>
</dbReference>
<accession>A0A1G9D5N9</accession>
<keyword evidence="4" id="KW-0813">Transport</keyword>
<gene>
    <name evidence="17" type="ORF">SAMN04487954_12017</name>
</gene>
<dbReference type="SMART" id="SM00382">
    <property type="entry name" value="AAA"/>
    <property type="match status" value="1"/>
</dbReference>
<dbReference type="InterPro" id="IPR003593">
    <property type="entry name" value="AAA+_ATPase"/>
</dbReference>
<comment type="similarity">
    <text evidence="2">Belongs to the GTP-binding SRP family.</text>
</comment>
<dbReference type="GO" id="GO:0005886">
    <property type="term" value="C:plasma membrane"/>
    <property type="evidence" value="ECO:0007669"/>
    <property type="project" value="UniProtKB-SubCell"/>
</dbReference>
<protein>
    <recommendedName>
        <fullName evidence="3 13">Flagellar biosynthesis protein FlhF</fullName>
    </recommendedName>
</protein>
<evidence type="ECO:0000256" key="7">
    <source>
        <dbReference type="ARBA" id="ARBA00022795"/>
    </source>
</evidence>
<name>A0A1G9D5N9_9GAMM</name>
<evidence type="ECO:0000313" key="18">
    <source>
        <dbReference type="Proteomes" id="UP000198525"/>
    </source>
</evidence>
<dbReference type="FunFam" id="3.40.50.300:FF:000695">
    <property type="entry name" value="Flagellar biosynthesis regulator FlhF"/>
    <property type="match status" value="1"/>
</dbReference>
<evidence type="ECO:0000256" key="1">
    <source>
        <dbReference type="ARBA" id="ARBA00004413"/>
    </source>
</evidence>
<evidence type="ECO:0000256" key="5">
    <source>
        <dbReference type="ARBA" id="ARBA00022475"/>
    </source>
</evidence>
<evidence type="ECO:0000256" key="6">
    <source>
        <dbReference type="ARBA" id="ARBA00022741"/>
    </source>
</evidence>
<dbReference type="PANTHER" id="PTHR43134">
    <property type="entry name" value="SIGNAL RECOGNITION PARTICLE RECEPTOR SUBUNIT ALPHA"/>
    <property type="match status" value="1"/>
</dbReference>
<keyword evidence="7" id="KW-1005">Bacterial flagellum biogenesis</keyword>
<keyword evidence="8" id="KW-0653">Protein transport</keyword>
<dbReference type="AlphaFoldDB" id="A0A1G9D5N9"/>
<dbReference type="GO" id="GO:0044781">
    <property type="term" value="P:bacterial-type flagellum organization"/>
    <property type="evidence" value="ECO:0007669"/>
    <property type="project" value="UniProtKB-UniRule"/>
</dbReference>
<keyword evidence="5" id="KW-1003">Cell membrane</keyword>
<dbReference type="InterPro" id="IPR047040">
    <property type="entry name" value="FlhF__GTPase_dom"/>
</dbReference>
<feature type="region of interest" description="Disordered" evidence="14">
    <location>
        <begin position="380"/>
        <end position="400"/>
    </location>
</feature>
<keyword evidence="11" id="KW-1006">Bacterial flagellum protein export</keyword>
<dbReference type="GO" id="GO:0015031">
    <property type="term" value="P:protein transport"/>
    <property type="evidence" value="ECO:0007669"/>
    <property type="project" value="UniProtKB-KW"/>
</dbReference>
<dbReference type="InterPro" id="IPR000897">
    <property type="entry name" value="SRP54_GTPase_dom"/>
</dbReference>
<evidence type="ECO:0000256" key="10">
    <source>
        <dbReference type="ARBA" id="ARBA00023136"/>
    </source>
</evidence>
<feature type="domain" description="SRP54-type proteins GTP-binding" evidence="16">
    <location>
        <begin position="176"/>
        <end position="374"/>
    </location>
</feature>
<dbReference type="Gene3D" id="3.40.50.300">
    <property type="entry name" value="P-loop containing nucleotide triphosphate hydrolases"/>
    <property type="match status" value="1"/>
</dbReference>
<keyword evidence="10" id="KW-0472">Membrane</keyword>
<evidence type="ECO:0000259" key="15">
    <source>
        <dbReference type="SMART" id="SM00382"/>
    </source>
</evidence>
<reference evidence="17 18" key="1">
    <citation type="submission" date="2016-10" db="EMBL/GenBank/DDBJ databases">
        <authorList>
            <person name="de Groot N.N."/>
        </authorList>
    </citation>
    <scope>NUCLEOTIDE SEQUENCE [LARGE SCALE GENOMIC DNA]</scope>
    <source>
        <strain evidence="17 18">CGMCC 1.6133</strain>
    </source>
</reference>
<keyword evidence="17" id="KW-0966">Cell projection</keyword>
<evidence type="ECO:0000256" key="8">
    <source>
        <dbReference type="ARBA" id="ARBA00022927"/>
    </source>
</evidence>
<comment type="subcellular location">
    <subcellularLocation>
        <location evidence="1">Cell membrane</location>
        <topology evidence="1">Peripheral membrane protein</topology>
        <orientation evidence="1">Cytoplasmic side</orientation>
    </subcellularLocation>
</comment>
<evidence type="ECO:0000256" key="4">
    <source>
        <dbReference type="ARBA" id="ARBA00022448"/>
    </source>
</evidence>
<evidence type="ECO:0000256" key="14">
    <source>
        <dbReference type="SAM" id="MobiDB-lite"/>
    </source>
</evidence>
<keyword evidence="9" id="KW-0342">GTP-binding</keyword>
<evidence type="ECO:0000256" key="11">
    <source>
        <dbReference type="ARBA" id="ARBA00023225"/>
    </source>
</evidence>
<dbReference type="Proteomes" id="UP000198525">
    <property type="component" value="Unassembled WGS sequence"/>
</dbReference>
<comment type="function">
    <text evidence="12">Necessary for flagellar biosynthesis. May be involved in translocation of the flagellum.</text>
</comment>
<keyword evidence="18" id="KW-1185">Reference proteome</keyword>
<dbReference type="InterPro" id="IPR027417">
    <property type="entry name" value="P-loop_NTPase"/>
</dbReference>
<dbReference type="EMBL" id="FNES01000020">
    <property type="protein sequence ID" value="SDK58985.1"/>
    <property type="molecule type" value="Genomic_DNA"/>
</dbReference>
<feature type="region of interest" description="Disordered" evidence="14">
    <location>
        <begin position="45"/>
        <end position="79"/>
    </location>
</feature>
<evidence type="ECO:0000313" key="17">
    <source>
        <dbReference type="EMBL" id="SDK58985.1"/>
    </source>
</evidence>